<dbReference type="GO" id="GO:0006865">
    <property type="term" value="P:amino acid transport"/>
    <property type="evidence" value="ECO:0007669"/>
    <property type="project" value="UniProtKB-KW"/>
</dbReference>
<feature type="domain" description="Leucine-binding protein" evidence="5">
    <location>
        <begin position="26"/>
        <end position="364"/>
    </location>
</feature>
<keyword evidence="4" id="KW-0029">Amino-acid transport</keyword>
<evidence type="ECO:0000259" key="5">
    <source>
        <dbReference type="Pfam" id="PF13458"/>
    </source>
</evidence>
<evidence type="ECO:0000313" key="7">
    <source>
        <dbReference type="Proteomes" id="UP001164472"/>
    </source>
</evidence>
<evidence type="ECO:0000313" key="6">
    <source>
        <dbReference type="EMBL" id="UZW74778.1"/>
    </source>
</evidence>
<dbReference type="InterPro" id="IPR051010">
    <property type="entry name" value="BCAA_transport"/>
</dbReference>
<dbReference type="Pfam" id="PF13458">
    <property type="entry name" value="Peripla_BP_6"/>
    <property type="match status" value="1"/>
</dbReference>
<sequence>MMRIIGVVTICVLLLAALVGCSESTPLKIGFIGGTSGKLADLGVAGRNGVILAVEQRNKAGGVNGRSVELLLNDDKQTPEVAKRITEQLVASQVDAILGPMTSSMAVEIAPIAERSGTLMMGITVTTNGLSGKDDHFFRVLSPTVEHVTETAQYLRSKKGTQRVSVIYDLSNKSYSESWLVDFSAAFRSLGGEVIQTTSFYSSNQVNFAEIAEEALSKNPDRVVLVVNSVDAALLAKQLRTMNPEIPLATSEWSGTERLIELGGRYVEGTVVPQYFDRDSQDPAFQAFVKAYVDRFGHSPGFPGLVGYDATNVVLDGLAKKQDDETLKQALLRIGTFTAIAGEVTFDSFGEAKSKTYLTEIIDGQFRLGTSL</sequence>
<keyword evidence="3" id="KW-0732">Signal</keyword>
<keyword evidence="7" id="KW-1185">Reference proteome</keyword>
<dbReference type="AlphaFoldDB" id="A0A9E8HLA0"/>
<dbReference type="EMBL" id="CP101527">
    <property type="protein sequence ID" value="UZW74778.1"/>
    <property type="molecule type" value="Genomic_DNA"/>
</dbReference>
<dbReference type="PROSITE" id="PS51257">
    <property type="entry name" value="PROKAR_LIPOPROTEIN"/>
    <property type="match status" value="1"/>
</dbReference>
<protein>
    <submittedName>
        <fullName evidence="6">Penicillin-binding protein activator</fullName>
    </submittedName>
</protein>
<comment type="similarity">
    <text evidence="1">Belongs to the leucine-binding protein family.</text>
</comment>
<reference evidence="6" key="1">
    <citation type="submission" date="2022-07" db="EMBL/GenBank/DDBJ databases">
        <title>Alkalimarinus sp. nov., isolated from gut of a Alitta virens.</title>
        <authorList>
            <person name="Yang A.I."/>
            <person name="Shin N.-R."/>
        </authorList>
    </citation>
    <scope>NUCLEOTIDE SEQUENCE</scope>
    <source>
        <strain evidence="6">FA028</strain>
    </source>
</reference>
<dbReference type="SUPFAM" id="SSF53822">
    <property type="entry name" value="Periplasmic binding protein-like I"/>
    <property type="match status" value="1"/>
</dbReference>
<evidence type="ECO:0000256" key="3">
    <source>
        <dbReference type="ARBA" id="ARBA00022729"/>
    </source>
</evidence>
<dbReference type="InterPro" id="IPR000709">
    <property type="entry name" value="Leu_Ile_Val-bd"/>
</dbReference>
<evidence type="ECO:0000256" key="1">
    <source>
        <dbReference type="ARBA" id="ARBA00010062"/>
    </source>
</evidence>
<dbReference type="Proteomes" id="UP001164472">
    <property type="component" value="Chromosome"/>
</dbReference>
<dbReference type="PANTHER" id="PTHR30483">
    <property type="entry name" value="LEUCINE-SPECIFIC-BINDING PROTEIN"/>
    <property type="match status" value="1"/>
</dbReference>
<gene>
    <name evidence="6" type="ORF">NNL22_17425</name>
</gene>
<proteinExistence type="inferred from homology"/>
<dbReference type="CDD" id="cd19983">
    <property type="entry name" value="PBP1_ABC_HAAT-like"/>
    <property type="match status" value="1"/>
</dbReference>
<dbReference type="RefSeq" id="WP_251810205.1">
    <property type="nucleotide sequence ID" value="NZ_CP101527.1"/>
</dbReference>
<evidence type="ECO:0000256" key="2">
    <source>
        <dbReference type="ARBA" id="ARBA00022448"/>
    </source>
</evidence>
<dbReference type="PRINTS" id="PR00337">
    <property type="entry name" value="LEUILEVALBP"/>
</dbReference>
<evidence type="ECO:0000256" key="4">
    <source>
        <dbReference type="ARBA" id="ARBA00022970"/>
    </source>
</evidence>
<organism evidence="6 7">
    <name type="scientific">Alkalimarinus sediminis</name>
    <dbReference type="NCBI Taxonomy" id="1632866"/>
    <lineage>
        <taxon>Bacteria</taxon>
        <taxon>Pseudomonadati</taxon>
        <taxon>Pseudomonadota</taxon>
        <taxon>Gammaproteobacteria</taxon>
        <taxon>Alteromonadales</taxon>
        <taxon>Alteromonadaceae</taxon>
        <taxon>Alkalimarinus</taxon>
    </lineage>
</organism>
<dbReference type="KEGG" id="asem:NNL22_17425"/>
<dbReference type="InterPro" id="IPR028082">
    <property type="entry name" value="Peripla_BP_I"/>
</dbReference>
<name>A0A9E8HLA0_9ALTE</name>
<accession>A0A9E8HLA0</accession>
<dbReference type="Gene3D" id="3.40.50.2300">
    <property type="match status" value="2"/>
</dbReference>
<keyword evidence="2" id="KW-0813">Transport</keyword>
<dbReference type="PANTHER" id="PTHR30483:SF6">
    <property type="entry name" value="PERIPLASMIC BINDING PROTEIN OF ABC TRANSPORTER FOR NATURAL AMINO ACIDS"/>
    <property type="match status" value="1"/>
</dbReference>
<dbReference type="InterPro" id="IPR028081">
    <property type="entry name" value="Leu-bd"/>
</dbReference>